<dbReference type="Pfam" id="PF03704">
    <property type="entry name" value="BTAD"/>
    <property type="match status" value="1"/>
</dbReference>
<gene>
    <name evidence="9" type="ORF">HNR10_005599</name>
</gene>
<dbReference type="Gene3D" id="3.40.50.300">
    <property type="entry name" value="P-loop containing nucleotide triphosphate hydrolases"/>
    <property type="match status" value="1"/>
</dbReference>
<dbReference type="CDD" id="cd15831">
    <property type="entry name" value="BTAD"/>
    <property type="match status" value="1"/>
</dbReference>
<comment type="caution">
    <text evidence="9">The sequence shown here is derived from an EMBL/GenBank/DDBJ whole genome shotgun (WGS) entry which is preliminary data.</text>
</comment>
<dbReference type="Gene3D" id="1.10.10.10">
    <property type="entry name" value="Winged helix-like DNA-binding domain superfamily/Winged helix DNA-binding domain"/>
    <property type="match status" value="1"/>
</dbReference>
<dbReference type="InterPro" id="IPR051677">
    <property type="entry name" value="AfsR-DnrI-RedD_regulator"/>
</dbReference>
<evidence type="ECO:0000256" key="1">
    <source>
        <dbReference type="ARBA" id="ARBA00005820"/>
    </source>
</evidence>
<dbReference type="SUPFAM" id="SSF46894">
    <property type="entry name" value="C-terminal effector domain of the bipartite response regulators"/>
    <property type="match status" value="1"/>
</dbReference>
<name>A0A7Z0ESX9_9ACTN</name>
<dbReference type="PROSITE" id="PS50005">
    <property type="entry name" value="TPR"/>
    <property type="match status" value="1"/>
</dbReference>
<dbReference type="PROSITE" id="PS51755">
    <property type="entry name" value="OMPR_PHOB"/>
    <property type="match status" value="1"/>
</dbReference>
<evidence type="ECO:0000313" key="10">
    <source>
        <dbReference type="Proteomes" id="UP000572051"/>
    </source>
</evidence>
<evidence type="ECO:0000256" key="5">
    <source>
        <dbReference type="PROSITE-ProRule" id="PRU00339"/>
    </source>
</evidence>
<keyword evidence="2" id="KW-0805">Transcription regulation</keyword>
<keyword evidence="10" id="KW-1185">Reference proteome</keyword>
<reference evidence="9 10" key="1">
    <citation type="submission" date="2020-07" db="EMBL/GenBank/DDBJ databases">
        <title>Sequencing the genomes of 1000 actinobacteria strains.</title>
        <authorList>
            <person name="Klenk H.-P."/>
        </authorList>
    </citation>
    <scope>NUCLEOTIDE SEQUENCE [LARGE SCALE GENOMIC DNA]</scope>
    <source>
        <strain evidence="9 10">DSM 44442</strain>
    </source>
</reference>
<dbReference type="InterPro" id="IPR001867">
    <property type="entry name" value="OmpR/PhoB-type_DNA-bd"/>
</dbReference>
<organism evidence="9 10">
    <name type="scientific">Nocardiopsis aegyptia</name>
    <dbReference type="NCBI Taxonomy" id="220378"/>
    <lineage>
        <taxon>Bacteria</taxon>
        <taxon>Bacillati</taxon>
        <taxon>Actinomycetota</taxon>
        <taxon>Actinomycetes</taxon>
        <taxon>Streptosporangiales</taxon>
        <taxon>Nocardiopsidaceae</taxon>
        <taxon>Nocardiopsis</taxon>
    </lineage>
</organism>
<dbReference type="Proteomes" id="UP000572051">
    <property type="component" value="Unassembled WGS sequence"/>
</dbReference>
<protein>
    <submittedName>
        <fullName evidence="9">DNA-binding SARP family transcriptional activator</fullName>
    </submittedName>
</protein>
<feature type="repeat" description="TPR" evidence="5">
    <location>
        <begin position="857"/>
        <end position="890"/>
    </location>
</feature>
<keyword evidence="4" id="KW-0804">Transcription</keyword>
<dbReference type="PANTHER" id="PTHR35807:SF1">
    <property type="entry name" value="TRANSCRIPTIONAL REGULATOR REDD"/>
    <property type="match status" value="1"/>
</dbReference>
<feature type="region of interest" description="Disordered" evidence="7">
    <location>
        <begin position="633"/>
        <end position="658"/>
    </location>
</feature>
<evidence type="ECO:0000256" key="4">
    <source>
        <dbReference type="ARBA" id="ARBA00023163"/>
    </source>
</evidence>
<dbReference type="GO" id="GO:0000160">
    <property type="term" value="P:phosphorelay signal transduction system"/>
    <property type="evidence" value="ECO:0007669"/>
    <property type="project" value="InterPro"/>
</dbReference>
<evidence type="ECO:0000256" key="3">
    <source>
        <dbReference type="ARBA" id="ARBA00023125"/>
    </source>
</evidence>
<dbReference type="InterPro" id="IPR016032">
    <property type="entry name" value="Sig_transdc_resp-reg_C-effctor"/>
</dbReference>
<feature type="DNA-binding region" description="OmpR/PhoB-type" evidence="6">
    <location>
        <begin position="1"/>
        <end position="95"/>
    </location>
</feature>
<keyword evidence="5" id="KW-0802">TPR repeat</keyword>
<comment type="similarity">
    <text evidence="1">Belongs to the AfsR/DnrI/RedD regulatory family.</text>
</comment>
<dbReference type="InterPro" id="IPR002182">
    <property type="entry name" value="NB-ARC"/>
</dbReference>
<dbReference type="InterPro" id="IPR027417">
    <property type="entry name" value="P-loop_NTPase"/>
</dbReference>
<dbReference type="SUPFAM" id="SSF48452">
    <property type="entry name" value="TPR-like"/>
    <property type="match status" value="2"/>
</dbReference>
<dbReference type="InterPro" id="IPR011990">
    <property type="entry name" value="TPR-like_helical_dom_sf"/>
</dbReference>
<evidence type="ECO:0000256" key="2">
    <source>
        <dbReference type="ARBA" id="ARBA00023015"/>
    </source>
</evidence>
<dbReference type="GO" id="GO:0043531">
    <property type="term" value="F:ADP binding"/>
    <property type="evidence" value="ECO:0007669"/>
    <property type="project" value="InterPro"/>
</dbReference>
<evidence type="ECO:0000259" key="8">
    <source>
        <dbReference type="PROSITE" id="PS51755"/>
    </source>
</evidence>
<dbReference type="PRINTS" id="PR00364">
    <property type="entry name" value="DISEASERSIST"/>
</dbReference>
<accession>A0A7Z0ESX9</accession>
<dbReference type="PANTHER" id="PTHR35807">
    <property type="entry name" value="TRANSCRIPTIONAL REGULATOR REDD-RELATED"/>
    <property type="match status" value="1"/>
</dbReference>
<dbReference type="GO" id="GO:0006355">
    <property type="term" value="P:regulation of DNA-templated transcription"/>
    <property type="evidence" value="ECO:0007669"/>
    <property type="project" value="InterPro"/>
</dbReference>
<dbReference type="Gene3D" id="1.25.40.10">
    <property type="entry name" value="Tetratricopeptide repeat domain"/>
    <property type="match status" value="2"/>
</dbReference>
<dbReference type="SUPFAM" id="SSF52540">
    <property type="entry name" value="P-loop containing nucleoside triphosphate hydrolases"/>
    <property type="match status" value="1"/>
</dbReference>
<feature type="region of interest" description="Disordered" evidence="7">
    <location>
        <begin position="250"/>
        <end position="291"/>
    </location>
</feature>
<dbReference type="InterPro" id="IPR036388">
    <property type="entry name" value="WH-like_DNA-bd_sf"/>
</dbReference>
<feature type="compositionally biased region" description="Pro residues" evidence="7">
    <location>
        <begin position="258"/>
        <end position="288"/>
    </location>
</feature>
<dbReference type="RefSeq" id="WP_179828687.1">
    <property type="nucleotide sequence ID" value="NZ_JACCFS010000001.1"/>
</dbReference>
<keyword evidence="3 6" id="KW-0238">DNA-binding</keyword>
<dbReference type="Pfam" id="PF00486">
    <property type="entry name" value="Trans_reg_C"/>
    <property type="match status" value="1"/>
</dbReference>
<dbReference type="SMART" id="SM01043">
    <property type="entry name" value="BTAD"/>
    <property type="match status" value="1"/>
</dbReference>
<dbReference type="Pfam" id="PF00931">
    <property type="entry name" value="NB-ARC"/>
    <property type="match status" value="1"/>
</dbReference>
<evidence type="ECO:0000256" key="6">
    <source>
        <dbReference type="PROSITE-ProRule" id="PRU01091"/>
    </source>
</evidence>
<dbReference type="GO" id="GO:0003677">
    <property type="term" value="F:DNA binding"/>
    <property type="evidence" value="ECO:0007669"/>
    <property type="project" value="UniProtKB-UniRule"/>
</dbReference>
<proteinExistence type="inferred from homology"/>
<dbReference type="EMBL" id="JACCFS010000001">
    <property type="protein sequence ID" value="NYJ37718.1"/>
    <property type="molecule type" value="Genomic_DNA"/>
</dbReference>
<dbReference type="SMART" id="SM00028">
    <property type="entry name" value="TPR"/>
    <property type="match status" value="3"/>
</dbReference>
<dbReference type="InterPro" id="IPR019734">
    <property type="entry name" value="TPR_rpt"/>
</dbReference>
<dbReference type="InterPro" id="IPR005158">
    <property type="entry name" value="BTAD"/>
</dbReference>
<evidence type="ECO:0000313" key="9">
    <source>
        <dbReference type="EMBL" id="NYJ37718.1"/>
    </source>
</evidence>
<dbReference type="Pfam" id="PF13424">
    <property type="entry name" value="TPR_12"/>
    <property type="match status" value="1"/>
</dbReference>
<feature type="domain" description="OmpR/PhoB-type" evidence="8">
    <location>
        <begin position="1"/>
        <end position="95"/>
    </location>
</feature>
<sequence>MTLEISVLGDIAARIDGRPVDLGHVRRQSVFLGLLADANRPVTADRLIDRVWGQRPPGGARSSLYSYVSRLRSALGASGGDVGVERRPGGYVLTVGPDVCAAIDLCRFRDLVTRARASPSGGPALALYEDAFRLWRADALGALDSPWINETREQLRLERFRAELDRNDLLLRQGRQAALLGDLIALAERHPLDERLIGQLMLTLYREGRAAQALERFESTRKALGEEMGTDPGTELRDLHLRILNSDPALDASSPAAAPVPSPRPRPVPAAAPPAMPPPGQLPPPPPLLTGREEGLAALDAALRPGAVPVTVICGLGGVGKTSLALRWAHDNLDRFPDGQLYVNLHGFSPSTRATTPQTAVHDLLTALGVDQKAVPASTDAQFGLYRTLLARQRILILLDNARDAEQVRPLIPGSSSCAVVVTSRDRLSGLVATEGARSVTLDPLTSAAARALFTARVGERRAAREPDAVETIVAAGGRLPLALTITAAHAMGAPHLPLAELASELRETATRLDLLDTGDAGTSLRSVFDASYRALPGPAARLLGLLSLAPGQCVGLPATAALAGLAHARTRALLRVLESAHLVHRPAPGRYELHDLVRLHSRERAERDQSEQDRRRALCALVDHYVRAASAGNRRLGPHDTPSTPGEEPGGGTATPLPSDETAAMAWFAAERSWLPAVVRLASELGLHRQAWRLCWDAHLYLRRCGPVEDFIGNARAGLDAAARLDDPDAPTLRALSHRGLASALLLTGHPGAEPAGHLVHALARFEETGDLLNQAHTHQALLLSAILTGDEHSAVDHGERSLDLYRTVGHAWWEAGALNNLGWCLARFGRHDLGYEHCRAALDACVALGNRHGEADALDSLGYAAGRAGRHAEAVAHYRRAVRLYRSTGDAIEEADSLSGLAEAHDALDESDHARVARRRALALYREQHRTEQVRETERRLRDPR</sequence>
<evidence type="ECO:0000256" key="7">
    <source>
        <dbReference type="SAM" id="MobiDB-lite"/>
    </source>
</evidence>
<dbReference type="AlphaFoldDB" id="A0A7Z0ESX9"/>
<dbReference type="SMART" id="SM00862">
    <property type="entry name" value="Trans_reg_C"/>
    <property type="match status" value="1"/>
</dbReference>